<sequence length="150" mass="16571">MDSLGGKTERDFQSLVVAGYKTLPYEGFSLKEPLITVTECTLPAGLYLLRIKMSSDPAIAILSLYDSTSFRPLSAGVVAVDKLIIDRWNSTDSYRTIKTIPIKEFAVGYSSEVAFEGFSVKLPDDGEISCDTLLVVCSEWDLLQWEMGNV</sequence>
<dbReference type="Proteomes" id="UP000317663">
    <property type="component" value="Unassembled WGS sequence"/>
</dbReference>
<reference evidence="1 2" key="1">
    <citation type="journal article" date="2019" name="Environ. Microbiol.">
        <title>Species interactions and distinct microbial communities in high Arctic permafrost affected cryosols are associated with the CH4 and CO2 gas fluxes.</title>
        <authorList>
            <person name="Altshuler I."/>
            <person name="Hamel J."/>
            <person name="Turney S."/>
            <person name="Magnuson E."/>
            <person name="Levesque R."/>
            <person name="Greer C."/>
            <person name="Whyte L.G."/>
        </authorList>
    </citation>
    <scope>NUCLEOTIDE SEQUENCE [LARGE SCALE GENOMIC DNA]</scope>
    <source>
        <strain evidence="1 2">E4</strain>
    </source>
</reference>
<evidence type="ECO:0000313" key="2">
    <source>
        <dbReference type="Proteomes" id="UP000317663"/>
    </source>
</evidence>
<keyword evidence="2" id="KW-1185">Reference proteome</keyword>
<protein>
    <submittedName>
        <fullName evidence="1">Uncharacterized protein</fullName>
    </submittedName>
</protein>
<name>A0A502GDY0_9GAMM</name>
<dbReference type="EMBL" id="RCZD01000008">
    <property type="protein sequence ID" value="TPG60074.1"/>
    <property type="molecule type" value="Genomic_DNA"/>
</dbReference>
<comment type="caution">
    <text evidence="1">The sequence shown here is derived from an EMBL/GenBank/DDBJ whole genome shotgun (WGS) entry which is preliminary data.</text>
</comment>
<dbReference type="AlphaFoldDB" id="A0A502GDY0"/>
<proteinExistence type="predicted"/>
<organism evidence="1 2">
    <name type="scientific">Ewingella americana</name>
    <dbReference type="NCBI Taxonomy" id="41202"/>
    <lineage>
        <taxon>Bacteria</taxon>
        <taxon>Pseudomonadati</taxon>
        <taxon>Pseudomonadota</taxon>
        <taxon>Gammaproteobacteria</taxon>
        <taxon>Enterobacterales</taxon>
        <taxon>Yersiniaceae</taxon>
        <taxon>Ewingella</taxon>
    </lineage>
</organism>
<gene>
    <name evidence="1" type="ORF">EAH77_16025</name>
</gene>
<dbReference type="RefSeq" id="WP_140473801.1">
    <property type="nucleotide sequence ID" value="NZ_RCZD01000008.1"/>
</dbReference>
<evidence type="ECO:0000313" key="1">
    <source>
        <dbReference type="EMBL" id="TPG60074.1"/>
    </source>
</evidence>
<accession>A0A502GDY0</accession>